<evidence type="ECO:0000313" key="2">
    <source>
        <dbReference type="Proteomes" id="UP001172457"/>
    </source>
</evidence>
<protein>
    <submittedName>
        <fullName evidence="1">Uncharacterized protein</fullName>
    </submittedName>
</protein>
<organism evidence="1 2">
    <name type="scientific">Centaurea solstitialis</name>
    <name type="common">yellow star-thistle</name>
    <dbReference type="NCBI Taxonomy" id="347529"/>
    <lineage>
        <taxon>Eukaryota</taxon>
        <taxon>Viridiplantae</taxon>
        <taxon>Streptophyta</taxon>
        <taxon>Embryophyta</taxon>
        <taxon>Tracheophyta</taxon>
        <taxon>Spermatophyta</taxon>
        <taxon>Magnoliopsida</taxon>
        <taxon>eudicotyledons</taxon>
        <taxon>Gunneridae</taxon>
        <taxon>Pentapetalae</taxon>
        <taxon>asterids</taxon>
        <taxon>campanulids</taxon>
        <taxon>Asterales</taxon>
        <taxon>Asteraceae</taxon>
        <taxon>Carduoideae</taxon>
        <taxon>Cardueae</taxon>
        <taxon>Centaureinae</taxon>
        <taxon>Centaurea</taxon>
    </lineage>
</organism>
<name>A0AA38TTL9_9ASTR</name>
<evidence type="ECO:0000313" key="1">
    <source>
        <dbReference type="EMBL" id="KAJ9556523.1"/>
    </source>
</evidence>
<proteinExistence type="predicted"/>
<gene>
    <name evidence="1" type="ORF">OSB04_011137</name>
</gene>
<comment type="caution">
    <text evidence="1">The sequence shown here is derived from an EMBL/GenBank/DDBJ whole genome shotgun (WGS) entry which is preliminary data.</text>
</comment>
<dbReference type="Proteomes" id="UP001172457">
    <property type="component" value="Chromosome 3"/>
</dbReference>
<reference evidence="1" key="1">
    <citation type="submission" date="2023-03" db="EMBL/GenBank/DDBJ databases">
        <title>Chromosome-scale reference genome and RAD-based genetic map of yellow starthistle (Centaurea solstitialis) reveal putative structural variation and QTLs associated with invader traits.</title>
        <authorList>
            <person name="Reatini B."/>
            <person name="Cang F.A."/>
            <person name="Jiang Q."/>
            <person name="Mckibben M.T.W."/>
            <person name="Barker M.S."/>
            <person name="Rieseberg L.H."/>
            <person name="Dlugosch K.M."/>
        </authorList>
    </citation>
    <scope>NUCLEOTIDE SEQUENCE</scope>
    <source>
        <strain evidence="1">CAN-66</strain>
        <tissue evidence="1">Leaf</tissue>
    </source>
</reference>
<keyword evidence="2" id="KW-1185">Reference proteome</keyword>
<dbReference type="EMBL" id="JARYMX010000003">
    <property type="protein sequence ID" value="KAJ9556523.1"/>
    <property type="molecule type" value="Genomic_DNA"/>
</dbReference>
<dbReference type="AlphaFoldDB" id="A0AA38TTL9"/>
<accession>A0AA38TTL9</accession>
<sequence length="139" mass="16083">MAEWDWSWLSAGDRARFINQIDQLKDIVKLLSTSEKSDTWRWEGDPSGSFSVKSLRIIIDNVLNSPFAGPTSWSKRLPPPAKTIWSWLFNWCEIKADCQNSPERCMCSLVDSASLDKKMMFFRGCNGCALWRLWNSRND</sequence>